<keyword evidence="3" id="KW-1185">Reference proteome</keyword>
<gene>
    <name evidence="2" type="ORF">HannXRQ_Chr10g0277541</name>
</gene>
<organism evidence="2 3">
    <name type="scientific">Helianthus annuus</name>
    <name type="common">Common sunflower</name>
    <dbReference type="NCBI Taxonomy" id="4232"/>
    <lineage>
        <taxon>Eukaryota</taxon>
        <taxon>Viridiplantae</taxon>
        <taxon>Streptophyta</taxon>
        <taxon>Embryophyta</taxon>
        <taxon>Tracheophyta</taxon>
        <taxon>Spermatophyta</taxon>
        <taxon>Magnoliopsida</taxon>
        <taxon>eudicotyledons</taxon>
        <taxon>Gunneridae</taxon>
        <taxon>Pentapetalae</taxon>
        <taxon>asterids</taxon>
        <taxon>campanulids</taxon>
        <taxon>Asterales</taxon>
        <taxon>Asteraceae</taxon>
        <taxon>Asteroideae</taxon>
        <taxon>Heliantheae alliance</taxon>
        <taxon>Heliantheae</taxon>
        <taxon>Helianthus</taxon>
    </lineage>
</organism>
<dbReference type="AlphaFoldDB" id="A0A251TFY8"/>
<keyword evidence="1" id="KW-1133">Transmembrane helix</keyword>
<dbReference type="InParanoid" id="A0A251TFY8"/>
<keyword evidence="1" id="KW-0472">Membrane</keyword>
<evidence type="ECO:0000256" key="1">
    <source>
        <dbReference type="SAM" id="Phobius"/>
    </source>
</evidence>
<evidence type="ECO:0000313" key="2">
    <source>
        <dbReference type="EMBL" id="OTG09536.1"/>
    </source>
</evidence>
<reference evidence="3" key="1">
    <citation type="journal article" date="2017" name="Nature">
        <title>The sunflower genome provides insights into oil metabolism, flowering and Asterid evolution.</title>
        <authorList>
            <person name="Badouin H."/>
            <person name="Gouzy J."/>
            <person name="Grassa C.J."/>
            <person name="Murat F."/>
            <person name="Staton S.E."/>
            <person name="Cottret L."/>
            <person name="Lelandais-Briere C."/>
            <person name="Owens G.L."/>
            <person name="Carrere S."/>
            <person name="Mayjonade B."/>
            <person name="Legrand L."/>
            <person name="Gill N."/>
            <person name="Kane N.C."/>
            <person name="Bowers J.E."/>
            <person name="Hubner S."/>
            <person name="Bellec A."/>
            <person name="Berard A."/>
            <person name="Berges H."/>
            <person name="Blanchet N."/>
            <person name="Boniface M.C."/>
            <person name="Brunel D."/>
            <person name="Catrice O."/>
            <person name="Chaidir N."/>
            <person name="Claudel C."/>
            <person name="Donnadieu C."/>
            <person name="Faraut T."/>
            <person name="Fievet G."/>
            <person name="Helmstetter N."/>
            <person name="King M."/>
            <person name="Knapp S.J."/>
            <person name="Lai Z."/>
            <person name="Le Paslier M.C."/>
            <person name="Lippi Y."/>
            <person name="Lorenzon L."/>
            <person name="Mandel J.R."/>
            <person name="Marage G."/>
            <person name="Marchand G."/>
            <person name="Marquand E."/>
            <person name="Bret-Mestries E."/>
            <person name="Morien E."/>
            <person name="Nambeesan S."/>
            <person name="Nguyen T."/>
            <person name="Pegot-Espagnet P."/>
            <person name="Pouilly N."/>
            <person name="Raftis F."/>
            <person name="Sallet E."/>
            <person name="Schiex T."/>
            <person name="Thomas J."/>
            <person name="Vandecasteele C."/>
            <person name="Vares D."/>
            <person name="Vear F."/>
            <person name="Vautrin S."/>
            <person name="Crespi M."/>
            <person name="Mangin B."/>
            <person name="Burke J.M."/>
            <person name="Salse J."/>
            <person name="Munos S."/>
            <person name="Vincourt P."/>
            <person name="Rieseberg L.H."/>
            <person name="Langlade N.B."/>
        </authorList>
    </citation>
    <scope>NUCLEOTIDE SEQUENCE [LARGE SCALE GENOMIC DNA]</scope>
    <source>
        <strain evidence="3">cv. SF193</strain>
    </source>
</reference>
<accession>A0A251TFY8</accession>
<proteinExistence type="predicted"/>
<keyword evidence="1" id="KW-0812">Transmembrane</keyword>
<protein>
    <submittedName>
        <fullName evidence="2">Uncharacterized protein</fullName>
    </submittedName>
</protein>
<dbReference type="Proteomes" id="UP000215914">
    <property type="component" value="Chromosome 10"/>
</dbReference>
<sequence>MWTPSYAREFLLGANLFSSILLQSFSRKFLQIAISLLSHFYFIFHTRSLFTFIFHRFLSHLISLCSLN</sequence>
<name>A0A251TFY8_HELAN</name>
<feature type="transmembrane region" description="Helical" evidence="1">
    <location>
        <begin position="32"/>
        <end position="54"/>
    </location>
</feature>
<dbReference type="EMBL" id="CM007899">
    <property type="protein sequence ID" value="OTG09536.1"/>
    <property type="molecule type" value="Genomic_DNA"/>
</dbReference>
<evidence type="ECO:0000313" key="3">
    <source>
        <dbReference type="Proteomes" id="UP000215914"/>
    </source>
</evidence>